<feature type="binding site" evidence="5">
    <location>
        <position position="45"/>
    </location>
    <ligand>
        <name>S-adenosyl-L-methionine</name>
        <dbReference type="ChEBI" id="CHEBI:59789"/>
    </ligand>
</feature>
<evidence type="ECO:0000313" key="6">
    <source>
        <dbReference type="EMBL" id="RVU36880.1"/>
    </source>
</evidence>
<dbReference type="PANTHER" id="PTHR43464">
    <property type="entry name" value="METHYLTRANSFERASE"/>
    <property type="match status" value="1"/>
</dbReference>
<dbReference type="OrthoDB" id="9801538at2"/>
<dbReference type="PANTHER" id="PTHR43464:SF19">
    <property type="entry name" value="UBIQUINONE BIOSYNTHESIS O-METHYLTRANSFERASE, MITOCHONDRIAL"/>
    <property type="match status" value="1"/>
</dbReference>
<dbReference type="NCBIfam" id="TIGR01983">
    <property type="entry name" value="UbiG"/>
    <property type="match status" value="1"/>
</dbReference>
<dbReference type="GO" id="GO:0061542">
    <property type="term" value="F:3-demethylubiquinol 3-O-methyltransferase activity"/>
    <property type="evidence" value="ECO:0007669"/>
    <property type="project" value="UniProtKB-UniRule"/>
</dbReference>
<dbReference type="InterPro" id="IPR010233">
    <property type="entry name" value="UbiG_MeTrfase"/>
</dbReference>
<dbReference type="HAMAP" id="MF_00472">
    <property type="entry name" value="UbiG"/>
    <property type="match status" value="1"/>
</dbReference>
<keyword evidence="1 5" id="KW-0489">Methyltransferase</keyword>
<comment type="similarity">
    <text evidence="5">Belongs to the methyltransferase superfamily. UbiG/COQ3 family.</text>
</comment>
<protein>
    <recommendedName>
        <fullName evidence="5">Ubiquinone biosynthesis O-methyltransferase</fullName>
    </recommendedName>
    <alternativeName>
        <fullName evidence="5">2-polyprenyl-6-hydroxyphenol methylase</fullName>
        <ecNumber evidence="5">2.1.1.222</ecNumber>
    </alternativeName>
    <alternativeName>
        <fullName evidence="5">3-demethylubiquinone 3-O-methyltransferase</fullName>
        <ecNumber evidence="5">2.1.1.64</ecNumber>
    </alternativeName>
</protein>
<dbReference type="EC" id="2.1.1.222" evidence="5"/>
<dbReference type="Proteomes" id="UP000287447">
    <property type="component" value="Unassembled WGS sequence"/>
</dbReference>
<comment type="function">
    <text evidence="5">O-methyltransferase that catalyzes the 2 O-methylation steps in the ubiquinone biosynthetic pathway.</text>
</comment>
<dbReference type="GO" id="GO:0032259">
    <property type="term" value="P:methylation"/>
    <property type="evidence" value="ECO:0007669"/>
    <property type="project" value="UniProtKB-KW"/>
</dbReference>
<comment type="catalytic activity">
    <reaction evidence="5">
        <text>a 3-(all-trans-polyprenyl)benzene-1,2-diol + S-adenosyl-L-methionine = a 2-methoxy-6-(all-trans-polyprenyl)phenol + S-adenosyl-L-homocysteine + H(+)</text>
        <dbReference type="Rhea" id="RHEA:31411"/>
        <dbReference type="Rhea" id="RHEA-COMP:9550"/>
        <dbReference type="Rhea" id="RHEA-COMP:9551"/>
        <dbReference type="ChEBI" id="CHEBI:15378"/>
        <dbReference type="ChEBI" id="CHEBI:57856"/>
        <dbReference type="ChEBI" id="CHEBI:59789"/>
        <dbReference type="ChEBI" id="CHEBI:62729"/>
        <dbReference type="ChEBI" id="CHEBI:62731"/>
        <dbReference type="EC" id="2.1.1.222"/>
    </reaction>
</comment>
<dbReference type="SUPFAM" id="SSF53335">
    <property type="entry name" value="S-adenosyl-L-methionine-dependent methyltransferases"/>
    <property type="match status" value="1"/>
</dbReference>
<proteinExistence type="inferred from homology"/>
<dbReference type="Pfam" id="PF13489">
    <property type="entry name" value="Methyltransf_23"/>
    <property type="match status" value="1"/>
</dbReference>
<feature type="binding site" evidence="5">
    <location>
        <position position="76"/>
    </location>
    <ligand>
        <name>S-adenosyl-L-methionine</name>
        <dbReference type="ChEBI" id="CHEBI:59789"/>
    </ligand>
</feature>
<feature type="binding site" evidence="5">
    <location>
        <position position="97"/>
    </location>
    <ligand>
        <name>S-adenosyl-L-methionine</name>
        <dbReference type="ChEBI" id="CHEBI:59789"/>
    </ligand>
</feature>
<dbReference type="GO" id="GO:0102208">
    <property type="term" value="F:2-polyprenyl-6-hydroxyphenol methylase activity"/>
    <property type="evidence" value="ECO:0007669"/>
    <property type="project" value="UniProtKB-EC"/>
</dbReference>
<comment type="caution">
    <text evidence="6">The sequence shown here is derived from an EMBL/GenBank/DDBJ whole genome shotgun (WGS) entry which is preliminary data.</text>
</comment>
<dbReference type="RefSeq" id="WP_127766355.1">
    <property type="nucleotide sequence ID" value="NZ_SADE01000002.1"/>
</dbReference>
<evidence type="ECO:0000256" key="1">
    <source>
        <dbReference type="ARBA" id="ARBA00022603"/>
    </source>
</evidence>
<evidence type="ECO:0000256" key="3">
    <source>
        <dbReference type="ARBA" id="ARBA00022688"/>
    </source>
</evidence>
<evidence type="ECO:0000256" key="4">
    <source>
        <dbReference type="ARBA" id="ARBA00022691"/>
    </source>
</evidence>
<dbReference type="CDD" id="cd02440">
    <property type="entry name" value="AdoMet_MTases"/>
    <property type="match status" value="1"/>
</dbReference>
<feature type="binding site" evidence="5">
    <location>
        <position position="140"/>
    </location>
    <ligand>
        <name>S-adenosyl-L-methionine</name>
        <dbReference type="ChEBI" id="CHEBI:59789"/>
    </ligand>
</feature>
<comment type="catalytic activity">
    <reaction evidence="5">
        <text>a 3-demethylubiquinol + S-adenosyl-L-methionine = a ubiquinol + S-adenosyl-L-homocysteine + H(+)</text>
        <dbReference type="Rhea" id="RHEA:44380"/>
        <dbReference type="Rhea" id="RHEA-COMP:9566"/>
        <dbReference type="Rhea" id="RHEA-COMP:10914"/>
        <dbReference type="ChEBI" id="CHEBI:15378"/>
        <dbReference type="ChEBI" id="CHEBI:17976"/>
        <dbReference type="ChEBI" id="CHEBI:57856"/>
        <dbReference type="ChEBI" id="CHEBI:59789"/>
        <dbReference type="ChEBI" id="CHEBI:84422"/>
        <dbReference type="EC" id="2.1.1.64"/>
    </reaction>
</comment>
<dbReference type="EMBL" id="SADE01000002">
    <property type="protein sequence ID" value="RVU36880.1"/>
    <property type="molecule type" value="Genomic_DNA"/>
</dbReference>
<comment type="pathway">
    <text evidence="5">Cofactor biosynthesis; ubiquinone biosynthesis.</text>
</comment>
<keyword evidence="7" id="KW-1185">Reference proteome</keyword>
<evidence type="ECO:0000313" key="7">
    <source>
        <dbReference type="Proteomes" id="UP000287447"/>
    </source>
</evidence>
<accession>A0A3S2Y3K6</accession>
<dbReference type="Gene3D" id="3.40.50.150">
    <property type="entry name" value="Vaccinia Virus protein VP39"/>
    <property type="match status" value="1"/>
</dbReference>
<gene>
    <name evidence="5 6" type="primary">ubiG</name>
    <name evidence="6" type="ORF">EOI86_11395</name>
</gene>
<reference evidence="7" key="1">
    <citation type="submission" date="2019-01" db="EMBL/GenBank/DDBJ databases">
        <title>Gri0909 isolated from a small marine red alga.</title>
        <authorList>
            <person name="Kim J."/>
            <person name="Jeong S.E."/>
            <person name="Jeon C.O."/>
        </authorList>
    </citation>
    <scope>NUCLEOTIDE SEQUENCE [LARGE SCALE GENOMIC DNA]</scope>
    <source>
        <strain evidence="7">Gri0909</strain>
    </source>
</reference>
<dbReference type="AlphaFoldDB" id="A0A3S2Y3K6"/>
<keyword evidence="3 5" id="KW-0831">Ubiquinone biosynthesis</keyword>
<organism evidence="6 7">
    <name type="scientific">Hwanghaeella grinnelliae</name>
    <dbReference type="NCBI Taxonomy" id="2500179"/>
    <lineage>
        <taxon>Bacteria</taxon>
        <taxon>Pseudomonadati</taxon>
        <taxon>Pseudomonadota</taxon>
        <taxon>Alphaproteobacteria</taxon>
        <taxon>Rhodospirillales</taxon>
        <taxon>Rhodospirillaceae</taxon>
        <taxon>Hwanghaeella</taxon>
    </lineage>
</organism>
<dbReference type="EC" id="2.1.1.64" evidence="5"/>
<keyword evidence="4 5" id="KW-0949">S-adenosyl-L-methionine</keyword>
<evidence type="ECO:0000256" key="5">
    <source>
        <dbReference type="HAMAP-Rule" id="MF_00472"/>
    </source>
</evidence>
<name>A0A3S2Y3K6_9PROT</name>
<dbReference type="InterPro" id="IPR029063">
    <property type="entry name" value="SAM-dependent_MTases_sf"/>
</dbReference>
<dbReference type="UniPathway" id="UPA00232"/>
<sequence length="252" mass="27571">MDKETPKPFGGTVDDAEIAKFAAMAEEWWDPDGKFKPLHKFNPVRIAFIRDRICAHFDRDPLAPEPLKGLSILDIGCGGGLLCEPLTRLGAEVTGIDATERSVHVAAAHAEQMGLEIDYRFTSVEDLAAGEKRFDAVMNMEVVEHVANVDTFLGASADLVAPGGMMFLATLNRTAKSFALAIVGAEYVLGWLPRGTHDWKKFVKPSELAAALRPAGMELTELTGVAYNPIRDEWSLTPKDLAVNYMGIAERR</sequence>
<keyword evidence="2 5" id="KW-0808">Transferase</keyword>
<evidence type="ECO:0000256" key="2">
    <source>
        <dbReference type="ARBA" id="ARBA00022679"/>
    </source>
</evidence>
<dbReference type="GO" id="GO:0010420">
    <property type="term" value="F:polyprenyldihydroxybenzoate methyltransferase activity"/>
    <property type="evidence" value="ECO:0007669"/>
    <property type="project" value="InterPro"/>
</dbReference>